<comment type="caution">
    <text evidence="1">The sequence shown here is derived from an EMBL/GenBank/DDBJ whole genome shotgun (WGS) entry which is preliminary data.</text>
</comment>
<dbReference type="Proteomes" id="UP000774326">
    <property type="component" value="Unassembled WGS sequence"/>
</dbReference>
<proteinExistence type="predicted"/>
<gene>
    <name evidence="1" type="ORF">WICPIJ_008157</name>
</gene>
<name>A0A9P8PYK2_WICPI</name>
<keyword evidence="2" id="KW-1185">Reference proteome</keyword>
<dbReference type="EMBL" id="JAEUBG010004683">
    <property type="protein sequence ID" value="KAH3680693.1"/>
    <property type="molecule type" value="Genomic_DNA"/>
</dbReference>
<organism evidence="1 2">
    <name type="scientific">Wickerhamomyces pijperi</name>
    <name type="common">Yeast</name>
    <name type="synonym">Pichia pijperi</name>
    <dbReference type="NCBI Taxonomy" id="599730"/>
    <lineage>
        <taxon>Eukaryota</taxon>
        <taxon>Fungi</taxon>
        <taxon>Dikarya</taxon>
        <taxon>Ascomycota</taxon>
        <taxon>Saccharomycotina</taxon>
        <taxon>Saccharomycetes</taxon>
        <taxon>Phaffomycetales</taxon>
        <taxon>Wickerhamomycetaceae</taxon>
        <taxon>Wickerhamomyces</taxon>
    </lineage>
</organism>
<sequence>MEDSELNFNNARHLSAHSLIILLISSSIKLPVVSEYGLVRSESSRFSKEIKPISGDIPSLVTILAAMLDTFLKSSEAPLVTDSKCSSSEILPPRAIVIRSINWSTDNK</sequence>
<reference evidence="1" key="1">
    <citation type="journal article" date="2021" name="Open Biol.">
        <title>Shared evolutionary footprints suggest mitochondrial oxidative damage underlies multiple complex I losses in fungi.</title>
        <authorList>
            <person name="Schikora-Tamarit M.A."/>
            <person name="Marcet-Houben M."/>
            <person name="Nosek J."/>
            <person name="Gabaldon T."/>
        </authorList>
    </citation>
    <scope>NUCLEOTIDE SEQUENCE</scope>
    <source>
        <strain evidence="1">CBS2887</strain>
    </source>
</reference>
<dbReference type="AlphaFoldDB" id="A0A9P8PYK2"/>
<accession>A0A9P8PYK2</accession>
<protein>
    <submittedName>
        <fullName evidence="1">Uncharacterized protein</fullName>
    </submittedName>
</protein>
<evidence type="ECO:0000313" key="1">
    <source>
        <dbReference type="EMBL" id="KAH3680693.1"/>
    </source>
</evidence>
<evidence type="ECO:0000313" key="2">
    <source>
        <dbReference type="Proteomes" id="UP000774326"/>
    </source>
</evidence>
<reference evidence="1" key="2">
    <citation type="submission" date="2021-01" db="EMBL/GenBank/DDBJ databases">
        <authorList>
            <person name="Schikora-Tamarit M.A."/>
        </authorList>
    </citation>
    <scope>NUCLEOTIDE SEQUENCE</scope>
    <source>
        <strain evidence="1">CBS2887</strain>
    </source>
</reference>